<comment type="caution">
    <text evidence="3">The sequence shown here is derived from an EMBL/GenBank/DDBJ whole genome shotgun (WGS) entry which is preliminary data.</text>
</comment>
<dbReference type="SUPFAM" id="SSF55729">
    <property type="entry name" value="Acyl-CoA N-acyltransferases (Nat)"/>
    <property type="match status" value="1"/>
</dbReference>
<dbReference type="EMBL" id="JAEHOE010000048">
    <property type="protein sequence ID" value="KAG2492044.1"/>
    <property type="molecule type" value="Genomic_DNA"/>
</dbReference>
<name>A0A835XYD3_9CHLO</name>
<dbReference type="GO" id="GO:0016747">
    <property type="term" value="F:acyltransferase activity, transferring groups other than amino-acyl groups"/>
    <property type="evidence" value="ECO:0007669"/>
    <property type="project" value="InterPro"/>
</dbReference>
<sequence>MRRRKGCSFATTTAPTELVPGAGTSCACASDAAATSCSGAGPSSSQLSWALQPQARTGGGAPSAWLAAWREGRRRSRQGSAWGSASGDGGSVGCSRGGGGGGRALLLASLTTSAAGAGAAAGAGPGLAGDASLQGLRRGFNLPQLSIMSLPGSPAFVQQQGVAQELYEYHLAKHGAFPRPCLKCGSAEFFTRGTASAAASSRAGGGGSSAAQASPTTTPGSASTAGPPGREVVAWASRPLRCETCGCWLHLGCAGVDLAERAPPPPFFHSRACREAFLRLEASACRNPHTSCASPAHRLFLITPAAAAAAVLGPVGPGLGPLGAGGGPARGPAGAVVPLLAQGFNADAIRGFGQPAREYDGGKYAAVLSYGGEPVAAATLNVWGGDAQLCMLATARQHRLKGYARALVEDVETALAGLGVRRLLVQARGPALPLWLDGRLGSGYSLMDPGAAAALHGALPVAYYDCALLEKELGALAGGQGAAGVRSGGVGAEGVVALASKPANKGSTSGPTGGGSVGLPGGHKRGRNDRLTLETRKMVTRELVKRFQKALDDDIYPGPEYGCVFGVDMGSRGAVGGRPLREWPLGQLTLGAWKTIRNWYLHERTQEAECDEGSSMDDLHWAVERAEAEWETELERQLLEGSLRSWYEGQLRRLEAEGHPSGYSHEILRRGCGAIPWDRVMHDRLAGRA</sequence>
<evidence type="ECO:0000256" key="1">
    <source>
        <dbReference type="SAM" id="MobiDB-lite"/>
    </source>
</evidence>
<dbReference type="OrthoDB" id="545004at2759"/>
<organism evidence="3 4">
    <name type="scientific">Edaphochlamys debaryana</name>
    <dbReference type="NCBI Taxonomy" id="47281"/>
    <lineage>
        <taxon>Eukaryota</taxon>
        <taxon>Viridiplantae</taxon>
        <taxon>Chlorophyta</taxon>
        <taxon>core chlorophytes</taxon>
        <taxon>Chlorophyceae</taxon>
        <taxon>CS clade</taxon>
        <taxon>Chlamydomonadales</taxon>
        <taxon>Chlamydomonadales incertae sedis</taxon>
        <taxon>Edaphochlamys</taxon>
    </lineage>
</organism>
<dbReference type="PROSITE" id="PS51186">
    <property type="entry name" value="GNAT"/>
    <property type="match status" value="1"/>
</dbReference>
<feature type="region of interest" description="Disordered" evidence="1">
    <location>
        <begin position="201"/>
        <end position="229"/>
    </location>
</feature>
<feature type="compositionally biased region" description="Low complexity" evidence="1">
    <location>
        <begin position="209"/>
        <end position="229"/>
    </location>
</feature>
<dbReference type="Proteomes" id="UP000612055">
    <property type="component" value="Unassembled WGS sequence"/>
</dbReference>
<reference evidence="3" key="1">
    <citation type="journal article" date="2020" name="bioRxiv">
        <title>Comparative genomics of Chlamydomonas.</title>
        <authorList>
            <person name="Craig R.J."/>
            <person name="Hasan A.R."/>
            <person name="Ness R.W."/>
            <person name="Keightley P.D."/>
        </authorList>
    </citation>
    <scope>NUCLEOTIDE SEQUENCE</scope>
    <source>
        <strain evidence="3">CCAP 11/70</strain>
    </source>
</reference>
<dbReference type="InterPro" id="IPR000182">
    <property type="entry name" value="GNAT_dom"/>
</dbReference>
<dbReference type="Pfam" id="PF23209">
    <property type="entry name" value="IDM1_C"/>
    <property type="match status" value="1"/>
</dbReference>
<keyword evidence="4" id="KW-1185">Reference proteome</keyword>
<gene>
    <name evidence="3" type="ORF">HYH03_009773</name>
</gene>
<dbReference type="CDD" id="cd04301">
    <property type="entry name" value="NAT_SF"/>
    <property type="match status" value="1"/>
</dbReference>
<dbReference type="PROSITE" id="PS51257">
    <property type="entry name" value="PROKAR_LIPOPROTEIN"/>
    <property type="match status" value="1"/>
</dbReference>
<accession>A0A835XYD3</accession>
<protein>
    <recommendedName>
        <fullName evidence="2">N-acetyltransferase domain-containing protein</fullName>
    </recommendedName>
</protein>
<feature type="compositionally biased region" description="Gly residues" evidence="1">
    <location>
        <begin position="511"/>
        <end position="521"/>
    </location>
</feature>
<evidence type="ECO:0000313" key="3">
    <source>
        <dbReference type="EMBL" id="KAG2492044.1"/>
    </source>
</evidence>
<dbReference type="InterPro" id="IPR016181">
    <property type="entry name" value="Acyl_CoA_acyltransferase"/>
</dbReference>
<dbReference type="AlphaFoldDB" id="A0A835XYD3"/>
<evidence type="ECO:0000259" key="2">
    <source>
        <dbReference type="PROSITE" id="PS51186"/>
    </source>
</evidence>
<dbReference type="CDD" id="cd15489">
    <property type="entry name" value="PHD_SF"/>
    <property type="match status" value="1"/>
</dbReference>
<feature type="domain" description="N-acetyltransferase" evidence="2">
    <location>
        <begin position="324"/>
        <end position="470"/>
    </location>
</feature>
<proteinExistence type="predicted"/>
<dbReference type="InterPro" id="IPR056511">
    <property type="entry name" value="IDM1_C"/>
</dbReference>
<dbReference type="Gene3D" id="3.40.630.30">
    <property type="match status" value="1"/>
</dbReference>
<evidence type="ECO:0000313" key="4">
    <source>
        <dbReference type="Proteomes" id="UP000612055"/>
    </source>
</evidence>
<feature type="region of interest" description="Disordered" evidence="1">
    <location>
        <begin position="502"/>
        <end position="527"/>
    </location>
</feature>